<dbReference type="InterPro" id="IPR003593">
    <property type="entry name" value="AAA+_ATPase"/>
</dbReference>
<protein>
    <submittedName>
        <fullName evidence="6">ABC-2 type transport system ATP-binding protein</fullName>
    </submittedName>
</protein>
<evidence type="ECO:0000313" key="6">
    <source>
        <dbReference type="EMBL" id="MDR6891295.1"/>
    </source>
</evidence>
<keyword evidence="4 6" id="KW-0067">ATP-binding</keyword>
<keyword evidence="7" id="KW-1185">Reference proteome</keyword>
<dbReference type="AlphaFoldDB" id="A0AAE4C7C1"/>
<dbReference type="RefSeq" id="WP_309848919.1">
    <property type="nucleotide sequence ID" value="NZ_BAAAIU010000004.1"/>
</dbReference>
<dbReference type="Pfam" id="PF00005">
    <property type="entry name" value="ABC_tran"/>
    <property type="match status" value="1"/>
</dbReference>
<dbReference type="InterPro" id="IPR027417">
    <property type="entry name" value="P-loop_NTPase"/>
</dbReference>
<keyword evidence="3" id="KW-0547">Nucleotide-binding</keyword>
<name>A0AAE4C7C1_9MICC</name>
<dbReference type="EMBL" id="JAVDUI010000001">
    <property type="protein sequence ID" value="MDR6891295.1"/>
    <property type="molecule type" value="Genomic_DNA"/>
</dbReference>
<dbReference type="PANTHER" id="PTHR43335:SF4">
    <property type="entry name" value="ABC TRANSPORTER, ATP-BINDING PROTEIN"/>
    <property type="match status" value="1"/>
</dbReference>
<gene>
    <name evidence="6" type="ORF">J2S35_000235</name>
</gene>
<dbReference type="InterPro" id="IPR017871">
    <property type="entry name" value="ABC_transporter-like_CS"/>
</dbReference>
<accession>A0AAE4C7C1</accession>
<organism evidence="6 7">
    <name type="scientific">Falsarthrobacter nasiphocae</name>
    <dbReference type="NCBI Taxonomy" id="189863"/>
    <lineage>
        <taxon>Bacteria</taxon>
        <taxon>Bacillati</taxon>
        <taxon>Actinomycetota</taxon>
        <taxon>Actinomycetes</taxon>
        <taxon>Micrococcales</taxon>
        <taxon>Micrococcaceae</taxon>
        <taxon>Falsarthrobacter</taxon>
    </lineage>
</organism>
<comment type="caution">
    <text evidence="6">The sequence shown here is derived from an EMBL/GenBank/DDBJ whole genome shotgun (WGS) entry which is preliminary data.</text>
</comment>
<dbReference type="Proteomes" id="UP001247307">
    <property type="component" value="Unassembled WGS sequence"/>
</dbReference>
<evidence type="ECO:0000256" key="4">
    <source>
        <dbReference type="ARBA" id="ARBA00022840"/>
    </source>
</evidence>
<sequence>MIVLDRVTKKYRDTMSLHDISARISAGSITALLGPNGSGKTTLLRVVTGLIAPSSGSVSIGRSRAGDGFQPRIGAFLHAESLPLEASARAYLRHIAAMTPAHCMRVEEALEFVGLADVRAKRIRQYSLGMKQRLGIASVIMRDPEILIFDEPSNGLDPEGIAWFRNLLTTYSAQGKTIIISSHFIAGVEQTAGHIVLLNRGRLLASEPIREFCSQGASTGATVRVQSQQKNEIESVLAKAKISYISTPSHTIVQGLAPEDVAALVYSRGLTLSELTAQTLSLEESFFQRLSTDEEAPRDKH</sequence>
<dbReference type="PROSITE" id="PS00211">
    <property type="entry name" value="ABC_TRANSPORTER_1"/>
    <property type="match status" value="1"/>
</dbReference>
<dbReference type="PANTHER" id="PTHR43335">
    <property type="entry name" value="ABC TRANSPORTER, ATP-BINDING PROTEIN"/>
    <property type="match status" value="1"/>
</dbReference>
<proteinExistence type="inferred from homology"/>
<evidence type="ECO:0000256" key="3">
    <source>
        <dbReference type="ARBA" id="ARBA00022741"/>
    </source>
</evidence>
<comment type="similarity">
    <text evidence="1">Belongs to the ABC transporter superfamily.</text>
</comment>
<dbReference type="GO" id="GO:0005524">
    <property type="term" value="F:ATP binding"/>
    <property type="evidence" value="ECO:0007669"/>
    <property type="project" value="UniProtKB-KW"/>
</dbReference>
<dbReference type="GO" id="GO:0016887">
    <property type="term" value="F:ATP hydrolysis activity"/>
    <property type="evidence" value="ECO:0007669"/>
    <property type="project" value="InterPro"/>
</dbReference>
<dbReference type="Gene3D" id="3.40.50.300">
    <property type="entry name" value="P-loop containing nucleotide triphosphate hydrolases"/>
    <property type="match status" value="1"/>
</dbReference>
<feature type="domain" description="ABC transporter" evidence="5">
    <location>
        <begin position="2"/>
        <end position="225"/>
    </location>
</feature>
<dbReference type="InterPro" id="IPR003439">
    <property type="entry name" value="ABC_transporter-like_ATP-bd"/>
</dbReference>
<evidence type="ECO:0000256" key="2">
    <source>
        <dbReference type="ARBA" id="ARBA00022448"/>
    </source>
</evidence>
<evidence type="ECO:0000256" key="1">
    <source>
        <dbReference type="ARBA" id="ARBA00005417"/>
    </source>
</evidence>
<evidence type="ECO:0000313" key="7">
    <source>
        <dbReference type="Proteomes" id="UP001247307"/>
    </source>
</evidence>
<reference evidence="6" key="1">
    <citation type="submission" date="2023-07" db="EMBL/GenBank/DDBJ databases">
        <title>Sequencing the genomes of 1000 actinobacteria strains.</title>
        <authorList>
            <person name="Klenk H.-P."/>
        </authorList>
    </citation>
    <scope>NUCLEOTIDE SEQUENCE</scope>
    <source>
        <strain evidence="6">DSM 13988</strain>
    </source>
</reference>
<dbReference type="PROSITE" id="PS50893">
    <property type="entry name" value="ABC_TRANSPORTER_2"/>
    <property type="match status" value="1"/>
</dbReference>
<dbReference type="SMART" id="SM00382">
    <property type="entry name" value="AAA"/>
    <property type="match status" value="1"/>
</dbReference>
<dbReference type="SUPFAM" id="SSF52540">
    <property type="entry name" value="P-loop containing nucleoside triphosphate hydrolases"/>
    <property type="match status" value="1"/>
</dbReference>
<keyword evidence="2" id="KW-0813">Transport</keyword>
<evidence type="ECO:0000259" key="5">
    <source>
        <dbReference type="PROSITE" id="PS50893"/>
    </source>
</evidence>